<accession>A0A3M6DBA3</accession>
<protein>
    <recommendedName>
        <fullName evidence="1">DUF4062 domain-containing protein</fullName>
    </recommendedName>
</protein>
<name>A0A3M6DBA3_9PSED</name>
<reference evidence="2 3" key="1">
    <citation type="submission" date="2018-08" db="EMBL/GenBank/DDBJ databases">
        <title>Recombination of ecologically and evolutionarily significant loci maintains genetic cohesion in the Pseudomonas syringae species complex.</title>
        <authorList>
            <person name="Dillon M."/>
            <person name="Thakur S."/>
            <person name="Almeida R.N.D."/>
            <person name="Weir B.S."/>
            <person name="Guttman D.S."/>
        </authorList>
    </citation>
    <scope>NUCLEOTIDE SEQUENCE [LARGE SCALE GENOMIC DNA]</scope>
    <source>
        <strain evidence="2 3">ICMP 3263</strain>
    </source>
</reference>
<evidence type="ECO:0000313" key="2">
    <source>
        <dbReference type="EMBL" id="RMV53307.1"/>
    </source>
</evidence>
<proteinExistence type="predicted"/>
<feature type="domain" description="DUF4062" evidence="1">
    <location>
        <begin position="18"/>
        <end position="98"/>
    </location>
</feature>
<dbReference type="Proteomes" id="UP000279173">
    <property type="component" value="Unassembled WGS sequence"/>
</dbReference>
<comment type="caution">
    <text evidence="2">The sequence shown here is derived from an EMBL/GenBank/DDBJ whole genome shotgun (WGS) entry which is preliminary data.</text>
</comment>
<gene>
    <name evidence="2" type="ORF">ALP10_01330</name>
</gene>
<organism evidence="2 3">
    <name type="scientific">Pseudomonas syringae pv. helianthi</name>
    <dbReference type="NCBI Taxonomy" id="251654"/>
    <lineage>
        <taxon>Bacteria</taxon>
        <taxon>Pseudomonadati</taxon>
        <taxon>Pseudomonadota</taxon>
        <taxon>Gammaproteobacteria</taxon>
        <taxon>Pseudomonadales</taxon>
        <taxon>Pseudomonadaceae</taxon>
        <taxon>Pseudomonas</taxon>
    </lineage>
</organism>
<evidence type="ECO:0000313" key="3">
    <source>
        <dbReference type="Proteomes" id="UP000279173"/>
    </source>
</evidence>
<evidence type="ECO:0000259" key="1">
    <source>
        <dbReference type="Pfam" id="PF13271"/>
    </source>
</evidence>
<dbReference type="AlphaFoldDB" id="A0A3M6DBA3"/>
<sequence>MMRRNGCDLLVMGTAMNVFISSVVRNFEHYRAAAKKAVSLLGHTPVMCEDFGARPYSSEVACMTEVDQADVVVLILGADFGFKTHTGESVTQQEFHRAKAANKPILAFLEEVPVEDDQKRFHWEVSDYVDGLFRSTFTGDRDLSDKIIQGLSQLAATRSAISEQEFVQHLQNRSNSRNWNSRPREDRLELVFLPQPILSGTLRSMHTQHDEFFLKLSQAGLVSIKGGYKSFNEGDITGLDAEEASWRHHDNGMSWLSIPLAAPGKGGEYFASYYISPSRLKRFAEEAFSLISRGKGGWFQLGIYGISHQVYAEPPTTPASSISMPHRSEKNIEERKLLIPASQGVFNQWLEDALFRVGRKLS</sequence>
<dbReference type="Pfam" id="PF13271">
    <property type="entry name" value="DUF4062"/>
    <property type="match status" value="1"/>
</dbReference>
<dbReference type="EMBL" id="RBUT01000007">
    <property type="protein sequence ID" value="RMV53307.1"/>
    <property type="molecule type" value="Genomic_DNA"/>
</dbReference>
<dbReference type="InterPro" id="IPR025139">
    <property type="entry name" value="DUF4062"/>
</dbReference>